<gene>
    <name evidence="2" type="ORF">M3P21_14870</name>
</gene>
<dbReference type="EMBL" id="JAMFMB010000019">
    <property type="protein sequence ID" value="MCL6284814.1"/>
    <property type="molecule type" value="Genomic_DNA"/>
</dbReference>
<evidence type="ECO:0000313" key="3">
    <source>
        <dbReference type="Proteomes" id="UP001203880"/>
    </source>
</evidence>
<evidence type="ECO:0000256" key="1">
    <source>
        <dbReference type="SAM" id="MobiDB-lite"/>
    </source>
</evidence>
<protein>
    <submittedName>
        <fullName evidence="2">Uncharacterized protein</fullName>
    </submittedName>
</protein>
<name>A0ABT0Q4N4_9RHOB</name>
<proteinExistence type="predicted"/>
<feature type="compositionally biased region" description="Low complexity" evidence="1">
    <location>
        <begin position="687"/>
        <end position="698"/>
    </location>
</feature>
<keyword evidence="3" id="KW-1185">Reference proteome</keyword>
<accession>A0ABT0Q4N4</accession>
<comment type="caution">
    <text evidence="2">The sequence shown here is derived from an EMBL/GenBank/DDBJ whole genome shotgun (WGS) entry which is preliminary data.</text>
</comment>
<reference evidence="2" key="1">
    <citation type="submission" date="2022-05" db="EMBL/GenBank/DDBJ databases">
        <authorList>
            <person name="Park J.-S."/>
        </authorList>
    </citation>
    <scope>NUCLEOTIDE SEQUENCE</scope>
    <source>
        <strain evidence="2">2012CJ41-6</strain>
    </source>
</reference>
<evidence type="ECO:0000313" key="2">
    <source>
        <dbReference type="EMBL" id="MCL6284814.1"/>
    </source>
</evidence>
<sequence>MIRAFACGLAVFFLVGGALAEPLVVRSGDHGSFTRLTVGLPKGAEWDLVQIGDEARLKLDGSPFLFDISKVYSRIGRDRLKQLSQTAPGKPLILGLNCECVVNAFEEGGALLVLDIRAGRPSEAKQVDLPVVFDPPAKAEINAHLPPPLRLADAPPKASAAPVVALEGAAIQSQVERAIAQGLLAPTADHRVQQGPDRLQDLQRSLNERAVNIRATTVIDRDLDGILDGISEELRRTACMNDDRLDIDNWGDASTHANLGEMHLRIYGEFDRLDYDATWRLAKAQLYLGFGAEAAATLELGPSSAKLVPELLAIAVLIDERSSTTPIVVAGQQACDGLVAFWALLADRNLSEDANIEAMLNGFFALPAHLRSHLGPRAATYLVEAGMTDMAQILLRRAVPGPDDSGVAARMVRAKLSEVSGNAKQEMEQLEEVISDRSDPPEAPAALVELIETAWENRLGIDPENVTLAAAFAQEYQGSAEGKQLQQTHALALALSGNFDEAFAHPAIRYTTDPAATDLRRKSLTLLVENAGDIAFLVHATDQSAEQISALETPLRIALARRLQRLGFPEQAIKYLDLPKSAGVPMTAKLLRAQSALQTGLPRRALLELSNAEGEDAQRLRAEALAKSNELASAAALYQVLGEEEAAARSLWISEEWAAIPEGSSPRYQQAGQLATGLPLEPAPGEAPSLAAAQSAAESARDTRSRIESLLSVIERP</sequence>
<dbReference type="Proteomes" id="UP001203880">
    <property type="component" value="Unassembled WGS sequence"/>
</dbReference>
<feature type="region of interest" description="Disordered" evidence="1">
    <location>
        <begin position="677"/>
        <end position="703"/>
    </location>
</feature>
<organism evidence="2 3">
    <name type="scientific">Ruegeria spongiae</name>
    <dbReference type="NCBI Taxonomy" id="2942209"/>
    <lineage>
        <taxon>Bacteria</taxon>
        <taxon>Pseudomonadati</taxon>
        <taxon>Pseudomonadota</taxon>
        <taxon>Alphaproteobacteria</taxon>
        <taxon>Rhodobacterales</taxon>
        <taxon>Roseobacteraceae</taxon>
        <taxon>Ruegeria</taxon>
    </lineage>
</organism>
<dbReference type="RefSeq" id="WP_249711032.1">
    <property type="nucleotide sequence ID" value="NZ_JAMFMB010000019.1"/>
</dbReference>